<name>A0A7E4VQF5_PANRE</name>
<evidence type="ECO:0000313" key="2">
    <source>
        <dbReference type="WBParaSite" id="Pan_g23648.t1"/>
    </source>
</evidence>
<sequence length="79" mass="8837">MAWRKKLTMPTTRKAKWVCGRSTLVLGLKGGVQCARALTSSVHAEQNSLGKKAQLLFYFYVDVLMRRAAGPLGLHRKPH</sequence>
<reference evidence="1" key="1">
    <citation type="journal article" date="2013" name="Genetics">
        <title>The draft genome and transcriptome of Panagrellus redivivus are shaped by the harsh demands of a free-living lifestyle.</title>
        <authorList>
            <person name="Srinivasan J."/>
            <person name="Dillman A.R."/>
            <person name="Macchietto M.G."/>
            <person name="Heikkinen L."/>
            <person name="Lakso M."/>
            <person name="Fracchia K.M."/>
            <person name="Antoshechkin I."/>
            <person name="Mortazavi A."/>
            <person name="Wong G."/>
            <person name="Sternberg P.W."/>
        </authorList>
    </citation>
    <scope>NUCLEOTIDE SEQUENCE [LARGE SCALE GENOMIC DNA]</scope>
    <source>
        <strain evidence="1">MT8872</strain>
    </source>
</reference>
<dbReference type="AlphaFoldDB" id="A0A7E4VQF5"/>
<keyword evidence="1" id="KW-1185">Reference proteome</keyword>
<reference evidence="2" key="2">
    <citation type="submission" date="2020-10" db="UniProtKB">
        <authorList>
            <consortium name="WormBaseParasite"/>
        </authorList>
    </citation>
    <scope>IDENTIFICATION</scope>
</reference>
<evidence type="ECO:0000313" key="1">
    <source>
        <dbReference type="Proteomes" id="UP000492821"/>
    </source>
</evidence>
<dbReference type="Proteomes" id="UP000492821">
    <property type="component" value="Unassembled WGS sequence"/>
</dbReference>
<organism evidence="1 2">
    <name type="scientific">Panagrellus redivivus</name>
    <name type="common">Microworm</name>
    <dbReference type="NCBI Taxonomy" id="6233"/>
    <lineage>
        <taxon>Eukaryota</taxon>
        <taxon>Metazoa</taxon>
        <taxon>Ecdysozoa</taxon>
        <taxon>Nematoda</taxon>
        <taxon>Chromadorea</taxon>
        <taxon>Rhabditida</taxon>
        <taxon>Tylenchina</taxon>
        <taxon>Panagrolaimomorpha</taxon>
        <taxon>Panagrolaimoidea</taxon>
        <taxon>Panagrolaimidae</taxon>
        <taxon>Panagrellus</taxon>
    </lineage>
</organism>
<accession>A0A7E4VQF5</accession>
<proteinExistence type="predicted"/>
<protein>
    <submittedName>
        <fullName evidence="2">Secreted protein</fullName>
    </submittedName>
</protein>
<dbReference type="WBParaSite" id="Pan_g23648.t1">
    <property type="protein sequence ID" value="Pan_g23648.t1"/>
    <property type="gene ID" value="Pan_g23648"/>
</dbReference>